<evidence type="ECO:0000313" key="6">
    <source>
        <dbReference type="Proteomes" id="UP000510721"/>
    </source>
</evidence>
<dbReference type="Pfam" id="PF03747">
    <property type="entry name" value="ADP_ribosyl_GH"/>
    <property type="match status" value="1"/>
</dbReference>
<dbReference type="InterPro" id="IPR036705">
    <property type="entry name" value="Ribosyl_crysJ1_sf"/>
</dbReference>
<gene>
    <name evidence="5" type="ORF">FKV68_08940</name>
</gene>
<dbReference type="AlphaFoldDB" id="A0A859QGN2"/>
<dbReference type="InterPro" id="IPR005502">
    <property type="entry name" value="Ribosyl_crysJ1"/>
</dbReference>
<feature type="binding site" evidence="3">
    <location>
        <position position="84"/>
    </location>
    <ligand>
        <name>Mg(2+)</name>
        <dbReference type="ChEBI" id="CHEBI:18420"/>
        <label>1</label>
    </ligand>
</feature>
<sequence length="568" mass="60767">MRGSRQLTEVEAVTSRDRQAAVIGSALWAAAGDALGWITELGDEGTVRHRTGSSSVSRTVEWRRRIGGKFGPTVRLPAGTYSDDTQLRLAVGRATGPTGVFDAEAFAKIELPVWSSYSLGAGRGTSAAASNLAKTSVSWFNNFFGQADGRNYFVAGGNGAAMRIQPHVWKSDPSRPDTFLPDVLRDSVITHGAPKGIGGAVFHSLCVAYALNEGRAPELNEWRNFIQHLEYCEAIIKSDDKLGLFWLKAWESKAGRSLGDAFKDEITQAQRAIGEIAEFADSPARYEDVLQALGCLDEATRGAGIGTALAAAVVANYVGKVGEEDALLIAANALHSDTDTIASMAGAIFGCFASVDMTWDIQDKDYIASEARRMAALSSGQKVPSFHYPDLLSWTPPTTQSDGVGLLNGTLFMAGLGGLKEIGEEYETNDAIWQWASLPFGQTVLTKRRRKPRLLGPADAPLVPVPAKQASQRSPAPSPPKSRQPDFFAGSQSSFVTGGNVEARRVVEPDLEKLDLDALTSLVIDSGFPAALIGRILLALATRENGVEAAIAFSAIVAKAVRSRRKRV</sequence>
<reference evidence="5 6" key="1">
    <citation type="submission" date="2019-06" db="EMBL/GenBank/DDBJ databases">
        <title>Complete genome sequence of Ensifer mexicanus ITTG R7 isolated from nodules of Acacia angustissima (Mill.) Kuntze.</title>
        <authorList>
            <person name="Rincon-Rosales R."/>
            <person name="Rogel M.A."/>
            <person name="Guerrero G."/>
            <person name="Rincon-Molina C.I."/>
            <person name="Lopez-Lopez A."/>
            <person name="Martinez-Romero E."/>
        </authorList>
    </citation>
    <scope>NUCLEOTIDE SEQUENCE [LARGE SCALE GENOMIC DNA]</scope>
    <source>
        <strain evidence="5 6">ITTG R7</strain>
    </source>
</reference>
<dbReference type="SUPFAM" id="SSF101478">
    <property type="entry name" value="ADP-ribosylglycohydrolase"/>
    <property type="match status" value="1"/>
</dbReference>
<keyword evidence="6" id="KW-1185">Reference proteome</keyword>
<protein>
    <submittedName>
        <fullName evidence="5">ADP-ribosylglycohydrolase family protein</fullName>
    </submittedName>
</protein>
<feature type="binding site" evidence="3">
    <location>
        <position position="83"/>
    </location>
    <ligand>
        <name>Mg(2+)</name>
        <dbReference type="ChEBI" id="CHEBI:18420"/>
        <label>1</label>
    </ligand>
</feature>
<dbReference type="InterPro" id="IPR050792">
    <property type="entry name" value="ADP-ribosylglycohydrolase"/>
</dbReference>
<feature type="binding site" evidence="3">
    <location>
        <position position="337"/>
    </location>
    <ligand>
        <name>Mg(2+)</name>
        <dbReference type="ChEBI" id="CHEBI:18420"/>
        <label>1</label>
    </ligand>
</feature>
<feature type="binding site" evidence="3">
    <location>
        <position position="339"/>
    </location>
    <ligand>
        <name>Mg(2+)</name>
        <dbReference type="ChEBI" id="CHEBI:18420"/>
        <label>1</label>
    </ligand>
</feature>
<feature type="binding site" evidence="3">
    <location>
        <position position="82"/>
    </location>
    <ligand>
        <name>Mg(2+)</name>
        <dbReference type="ChEBI" id="CHEBI:18420"/>
        <label>1</label>
    </ligand>
</feature>
<dbReference type="EMBL" id="CP041238">
    <property type="protein sequence ID" value="QLL61565.1"/>
    <property type="molecule type" value="Genomic_DNA"/>
</dbReference>
<dbReference type="KEGG" id="emx:FKV68_08940"/>
<name>A0A859QGN2_9HYPH</name>
<dbReference type="Proteomes" id="UP000510721">
    <property type="component" value="Chromosome"/>
</dbReference>
<proteinExistence type="inferred from homology"/>
<dbReference type="Gene3D" id="1.10.4080.10">
    <property type="entry name" value="ADP-ribosylation/Crystallin J1"/>
    <property type="match status" value="1"/>
</dbReference>
<keyword evidence="3" id="KW-0479">Metal-binding</keyword>
<comment type="cofactor">
    <cofactor evidence="3">
        <name>Mg(2+)</name>
        <dbReference type="ChEBI" id="CHEBI:18420"/>
    </cofactor>
    <text evidence="3">Binds 2 magnesium ions per subunit.</text>
</comment>
<dbReference type="GO" id="GO:0016787">
    <property type="term" value="F:hydrolase activity"/>
    <property type="evidence" value="ECO:0007669"/>
    <property type="project" value="UniProtKB-KW"/>
</dbReference>
<keyword evidence="3" id="KW-0460">Magnesium</keyword>
<dbReference type="GO" id="GO:0046872">
    <property type="term" value="F:metal ion binding"/>
    <property type="evidence" value="ECO:0007669"/>
    <property type="project" value="UniProtKB-KW"/>
</dbReference>
<dbReference type="PANTHER" id="PTHR16222:SF24">
    <property type="entry name" value="ADP-RIBOSYLHYDROLASE ARH3"/>
    <property type="match status" value="1"/>
</dbReference>
<evidence type="ECO:0000256" key="4">
    <source>
        <dbReference type="SAM" id="MobiDB-lite"/>
    </source>
</evidence>
<feature type="binding site" evidence="3">
    <location>
        <position position="340"/>
    </location>
    <ligand>
        <name>Mg(2+)</name>
        <dbReference type="ChEBI" id="CHEBI:18420"/>
        <label>1</label>
    </ligand>
</feature>
<dbReference type="PANTHER" id="PTHR16222">
    <property type="entry name" value="ADP-RIBOSYLGLYCOHYDROLASE"/>
    <property type="match status" value="1"/>
</dbReference>
<evidence type="ECO:0000256" key="3">
    <source>
        <dbReference type="PIRSR" id="PIRSR605502-1"/>
    </source>
</evidence>
<keyword evidence="2 5" id="KW-0378">Hydrolase</keyword>
<feature type="compositionally biased region" description="Low complexity" evidence="4">
    <location>
        <begin position="466"/>
        <end position="475"/>
    </location>
</feature>
<evidence type="ECO:0000256" key="2">
    <source>
        <dbReference type="ARBA" id="ARBA00022801"/>
    </source>
</evidence>
<evidence type="ECO:0000313" key="5">
    <source>
        <dbReference type="EMBL" id="QLL61565.1"/>
    </source>
</evidence>
<comment type="similarity">
    <text evidence="1">Belongs to the ADP-ribosylglycohydrolase family.</text>
</comment>
<accession>A0A859QGN2</accession>
<organism evidence="5 6">
    <name type="scientific">Sinorhizobium mexicanum</name>
    <dbReference type="NCBI Taxonomy" id="375549"/>
    <lineage>
        <taxon>Bacteria</taxon>
        <taxon>Pseudomonadati</taxon>
        <taxon>Pseudomonadota</taxon>
        <taxon>Alphaproteobacteria</taxon>
        <taxon>Hyphomicrobiales</taxon>
        <taxon>Rhizobiaceae</taxon>
        <taxon>Sinorhizobium/Ensifer group</taxon>
        <taxon>Sinorhizobium</taxon>
    </lineage>
</organism>
<feature type="region of interest" description="Disordered" evidence="4">
    <location>
        <begin position="455"/>
        <end position="494"/>
    </location>
</feature>
<evidence type="ECO:0000256" key="1">
    <source>
        <dbReference type="ARBA" id="ARBA00010702"/>
    </source>
</evidence>